<reference evidence="1" key="1">
    <citation type="submission" date="2018-02" db="EMBL/GenBank/DDBJ databases">
        <title>Rhizophora mucronata_Transcriptome.</title>
        <authorList>
            <person name="Meera S.P."/>
            <person name="Sreeshan A."/>
            <person name="Augustine A."/>
        </authorList>
    </citation>
    <scope>NUCLEOTIDE SEQUENCE</scope>
    <source>
        <tissue evidence="1">Leaf</tissue>
    </source>
</reference>
<dbReference type="EMBL" id="GGEC01076657">
    <property type="protein sequence ID" value="MBX57141.1"/>
    <property type="molecule type" value="Transcribed_RNA"/>
</dbReference>
<organism evidence="1">
    <name type="scientific">Rhizophora mucronata</name>
    <name type="common">Asiatic mangrove</name>
    <dbReference type="NCBI Taxonomy" id="61149"/>
    <lineage>
        <taxon>Eukaryota</taxon>
        <taxon>Viridiplantae</taxon>
        <taxon>Streptophyta</taxon>
        <taxon>Embryophyta</taxon>
        <taxon>Tracheophyta</taxon>
        <taxon>Spermatophyta</taxon>
        <taxon>Magnoliopsida</taxon>
        <taxon>eudicotyledons</taxon>
        <taxon>Gunneridae</taxon>
        <taxon>Pentapetalae</taxon>
        <taxon>rosids</taxon>
        <taxon>fabids</taxon>
        <taxon>Malpighiales</taxon>
        <taxon>Rhizophoraceae</taxon>
        <taxon>Rhizophora</taxon>
    </lineage>
</organism>
<evidence type="ECO:0000313" key="1">
    <source>
        <dbReference type="EMBL" id="MBX57141.1"/>
    </source>
</evidence>
<name>A0A2P2PR16_RHIMU</name>
<dbReference type="AlphaFoldDB" id="A0A2P2PR16"/>
<sequence length="46" mass="5350">MVEPNKSLTNKQPSNFIIVLLQNLIRIKGQTYRTACITKQMYDFCS</sequence>
<accession>A0A2P2PR16</accession>
<protein>
    <submittedName>
        <fullName evidence="1">Uncharacterized protein</fullName>
    </submittedName>
</protein>
<proteinExistence type="predicted"/>